<feature type="transmembrane region" description="Helical" evidence="1">
    <location>
        <begin position="271"/>
        <end position="294"/>
    </location>
</feature>
<accession>A0A0P6XLD0</accession>
<evidence type="ECO:0000313" key="2">
    <source>
        <dbReference type="EMBL" id="KPL77035.1"/>
    </source>
</evidence>
<feature type="transmembrane region" description="Helical" evidence="1">
    <location>
        <begin position="306"/>
        <end position="331"/>
    </location>
</feature>
<feature type="transmembrane region" description="Helical" evidence="1">
    <location>
        <begin position="231"/>
        <end position="251"/>
    </location>
</feature>
<evidence type="ECO:0008006" key="4">
    <source>
        <dbReference type="Google" id="ProtNLM"/>
    </source>
</evidence>
<name>A0A0P6XLD0_9CHLR</name>
<dbReference type="STRING" id="1134406.ADN00_10760"/>
<keyword evidence="1" id="KW-1133">Transmembrane helix</keyword>
<dbReference type="EMBL" id="LGCL01000024">
    <property type="protein sequence ID" value="KPL77035.1"/>
    <property type="molecule type" value="Genomic_DNA"/>
</dbReference>
<proteinExistence type="predicted"/>
<feature type="transmembrane region" description="Helical" evidence="1">
    <location>
        <begin position="160"/>
        <end position="182"/>
    </location>
</feature>
<keyword evidence="1" id="KW-0472">Membrane</keyword>
<feature type="transmembrane region" description="Helical" evidence="1">
    <location>
        <begin position="382"/>
        <end position="399"/>
    </location>
</feature>
<feature type="transmembrane region" description="Helical" evidence="1">
    <location>
        <begin position="54"/>
        <end position="77"/>
    </location>
</feature>
<evidence type="ECO:0000256" key="1">
    <source>
        <dbReference type="SAM" id="Phobius"/>
    </source>
</evidence>
<feature type="transmembrane region" description="Helical" evidence="1">
    <location>
        <begin position="343"/>
        <end position="361"/>
    </location>
</feature>
<sequence>MTLQPRPLTLRRIIKTWWPLAASWLMMTLAFPAMNAVIARLADPEINLAAYGSVVHPISLIIESPIIMLLAASTALSKDWASYLKVRRFTHIAAVSLGLLHALVAFTPLYYFVTRQLLGVPEEIIEPARLGLMFMTPWTPAIALRRFEQGAMIRYGHSDAVVVGTVIRLVTYLLALGVGYSLQTVPGAVVGAAAQALSVTAEGTYAVLRVRPVLDEIRAAPAVEPLTWGKFFAFYVPLALTSLMSFLWQPVASAGLSRMPRALESLAVWPVVYSLVTVLRSFGTAYNEVVVALMGEPRAHTSLRRFTTGLALSTSGLHLLLMITPLAYLYFNQLSALSQPLSSVAVQGTWILLPIPALVAMQSWYQGAIMHGSDTRGISESVAIFLATAALVLAVGVALGRGIGLYYGALAYLLASLAQTAWQWLRSRPAMRAARSESR</sequence>
<organism evidence="2 3">
    <name type="scientific">Ornatilinea apprima</name>
    <dbReference type="NCBI Taxonomy" id="1134406"/>
    <lineage>
        <taxon>Bacteria</taxon>
        <taxon>Bacillati</taxon>
        <taxon>Chloroflexota</taxon>
        <taxon>Anaerolineae</taxon>
        <taxon>Anaerolineales</taxon>
        <taxon>Anaerolineaceae</taxon>
        <taxon>Ornatilinea</taxon>
    </lineage>
</organism>
<keyword evidence="3" id="KW-1185">Reference proteome</keyword>
<dbReference type="OrthoDB" id="9771875at2"/>
<evidence type="ECO:0000313" key="3">
    <source>
        <dbReference type="Proteomes" id="UP000050417"/>
    </source>
</evidence>
<feature type="transmembrane region" description="Helical" evidence="1">
    <location>
        <begin position="21"/>
        <end position="42"/>
    </location>
</feature>
<dbReference type="RefSeq" id="WP_075063000.1">
    <property type="nucleotide sequence ID" value="NZ_LGCL01000024.1"/>
</dbReference>
<feature type="transmembrane region" description="Helical" evidence="1">
    <location>
        <begin position="89"/>
        <end position="110"/>
    </location>
</feature>
<reference evidence="2 3" key="1">
    <citation type="submission" date="2015-07" db="EMBL/GenBank/DDBJ databases">
        <title>Genome sequence of Ornatilinea apprima DSM 23815.</title>
        <authorList>
            <person name="Hemp J."/>
            <person name="Ward L.M."/>
            <person name="Pace L.A."/>
            <person name="Fischer W.W."/>
        </authorList>
    </citation>
    <scope>NUCLEOTIDE SEQUENCE [LARGE SCALE GENOMIC DNA]</scope>
    <source>
        <strain evidence="2 3">P3M-1</strain>
    </source>
</reference>
<keyword evidence="1" id="KW-0812">Transmembrane</keyword>
<feature type="transmembrane region" description="Helical" evidence="1">
    <location>
        <begin position="405"/>
        <end position="425"/>
    </location>
</feature>
<gene>
    <name evidence="2" type="ORF">ADN00_10760</name>
</gene>
<comment type="caution">
    <text evidence="2">The sequence shown here is derived from an EMBL/GenBank/DDBJ whole genome shotgun (WGS) entry which is preliminary data.</text>
</comment>
<protein>
    <recommendedName>
        <fullName evidence="4">Polysaccharide biosynthesis protein C-terminal domain-containing protein</fullName>
    </recommendedName>
</protein>
<dbReference type="Proteomes" id="UP000050417">
    <property type="component" value="Unassembled WGS sequence"/>
</dbReference>
<dbReference type="AlphaFoldDB" id="A0A0P6XLD0"/>